<evidence type="ECO:0000313" key="4">
    <source>
        <dbReference type="Proteomes" id="UP000256488"/>
    </source>
</evidence>
<sequence>MSILPKWLYSTILLSVIFLVIAGYKSDNMELPKRKGNPPNEFDTPNSESSNDQKGSDSDMISEEDPFPDKDTKLPENPIPKEKIEKRENNKSKDNTIEKKDSPVKNDD</sequence>
<dbReference type="RefSeq" id="WP_116278587.1">
    <property type="nucleotide sequence ID" value="NZ_NFZX01000025.1"/>
</dbReference>
<name>A0A3E0WPU7_9BACI</name>
<evidence type="ECO:0000256" key="1">
    <source>
        <dbReference type="SAM" id="MobiDB-lite"/>
    </source>
</evidence>
<dbReference type="AlphaFoldDB" id="A0A3E0WPU7"/>
<gene>
    <name evidence="3" type="ORF">CAI16_12095</name>
</gene>
<proteinExistence type="predicted"/>
<protein>
    <submittedName>
        <fullName evidence="3">Uncharacterized protein</fullName>
    </submittedName>
</protein>
<accession>A0A3E0WPU7</accession>
<organism evidence="3 4">
    <name type="scientific">Virgibacillus dokdonensis</name>
    <dbReference type="NCBI Taxonomy" id="302167"/>
    <lineage>
        <taxon>Bacteria</taxon>
        <taxon>Bacillati</taxon>
        <taxon>Bacillota</taxon>
        <taxon>Bacilli</taxon>
        <taxon>Bacillales</taxon>
        <taxon>Bacillaceae</taxon>
        <taxon>Virgibacillus</taxon>
    </lineage>
</organism>
<keyword evidence="2" id="KW-1133">Transmembrane helix</keyword>
<feature type="compositionally biased region" description="Polar residues" evidence="1">
    <location>
        <begin position="43"/>
        <end position="53"/>
    </location>
</feature>
<dbReference type="EMBL" id="NFZX01000025">
    <property type="protein sequence ID" value="RFA34223.1"/>
    <property type="molecule type" value="Genomic_DNA"/>
</dbReference>
<evidence type="ECO:0000256" key="2">
    <source>
        <dbReference type="SAM" id="Phobius"/>
    </source>
</evidence>
<comment type="caution">
    <text evidence="3">The sequence shown here is derived from an EMBL/GenBank/DDBJ whole genome shotgun (WGS) entry which is preliminary data.</text>
</comment>
<dbReference type="Proteomes" id="UP000256488">
    <property type="component" value="Unassembled WGS sequence"/>
</dbReference>
<reference evidence="3 4" key="1">
    <citation type="submission" date="2017-05" db="EMBL/GenBank/DDBJ databases">
        <title>Virgibacillus sp. AK90 isolated from a saltern of Kakinada, India.</title>
        <authorList>
            <person name="Gupta V."/>
            <person name="Sidhu C."/>
            <person name="Korpole S."/>
            <person name="Pinnaka A.K."/>
        </authorList>
    </citation>
    <scope>NUCLEOTIDE SEQUENCE [LARGE SCALE GENOMIC DNA]</scope>
    <source>
        <strain evidence="3 4">AK90</strain>
    </source>
</reference>
<keyword evidence="2" id="KW-0472">Membrane</keyword>
<feature type="region of interest" description="Disordered" evidence="1">
    <location>
        <begin position="29"/>
        <end position="108"/>
    </location>
</feature>
<feature type="compositionally biased region" description="Basic and acidic residues" evidence="1">
    <location>
        <begin position="67"/>
        <end position="108"/>
    </location>
</feature>
<keyword evidence="2" id="KW-0812">Transmembrane</keyword>
<feature type="transmembrane region" description="Helical" evidence="2">
    <location>
        <begin position="6"/>
        <end position="24"/>
    </location>
</feature>
<evidence type="ECO:0000313" key="3">
    <source>
        <dbReference type="EMBL" id="RFA34223.1"/>
    </source>
</evidence>